<gene>
    <name evidence="3" type="ORF">Q7A36_39965</name>
</gene>
<dbReference type="EMBL" id="JAUTWS010000320">
    <property type="protein sequence ID" value="MDO9714523.1"/>
    <property type="molecule type" value="Genomic_DNA"/>
</dbReference>
<dbReference type="Pfam" id="PF00866">
    <property type="entry name" value="Ring_hydroxyl_B"/>
    <property type="match status" value="1"/>
</dbReference>
<accession>A0ABT9EE85</accession>
<keyword evidence="3" id="KW-0223">Dioxygenase</keyword>
<dbReference type="SUPFAM" id="SSF54427">
    <property type="entry name" value="NTF2-like"/>
    <property type="match status" value="1"/>
</dbReference>
<keyword evidence="2" id="KW-0560">Oxidoreductase</keyword>
<dbReference type="PANTHER" id="PTHR41534:SF1">
    <property type="entry name" value="BLR3401 PROTEIN"/>
    <property type="match status" value="1"/>
</dbReference>
<dbReference type="InterPro" id="IPR032710">
    <property type="entry name" value="NTF2-like_dom_sf"/>
</dbReference>
<keyword evidence="4" id="KW-1185">Reference proteome</keyword>
<evidence type="ECO:0000313" key="4">
    <source>
        <dbReference type="Proteomes" id="UP001243009"/>
    </source>
</evidence>
<evidence type="ECO:0000256" key="2">
    <source>
        <dbReference type="ARBA" id="ARBA00023002"/>
    </source>
</evidence>
<dbReference type="PANTHER" id="PTHR41534">
    <property type="entry name" value="BLR3401 PROTEIN"/>
    <property type="match status" value="1"/>
</dbReference>
<dbReference type="GO" id="GO:0051213">
    <property type="term" value="F:dioxygenase activity"/>
    <property type="evidence" value="ECO:0007669"/>
    <property type="project" value="UniProtKB-KW"/>
</dbReference>
<dbReference type="RefSeq" id="WP_305109352.1">
    <property type="nucleotide sequence ID" value="NZ_JAUTWS010000320.1"/>
</dbReference>
<sequence>MSDDASAAVAELLYREGLLLDRQDWDGWLALYLEDAEFWVPAWTTEHTTTTDPARQVSLIYHDSRFGLEERVMRIRTRKSVTAMPLPRT</sequence>
<dbReference type="Proteomes" id="UP001243009">
    <property type="component" value="Unassembled WGS sequence"/>
</dbReference>
<comment type="caution">
    <text evidence="3">The sequence shown here is derived from an EMBL/GenBank/DDBJ whole genome shotgun (WGS) entry which is preliminary data.</text>
</comment>
<proteinExistence type="inferred from homology"/>
<comment type="similarity">
    <text evidence="1">Belongs to the bacterial ring-hydroxylating dioxygenase beta subunit family.</text>
</comment>
<evidence type="ECO:0000313" key="3">
    <source>
        <dbReference type="EMBL" id="MDO9714523.1"/>
    </source>
</evidence>
<reference evidence="3 4" key="1">
    <citation type="submission" date="2023-08" db="EMBL/GenBank/DDBJ databases">
        <title>The draft genome sequence of Paracraurococcus sp. LOR1-02.</title>
        <authorList>
            <person name="Kingkaew E."/>
            <person name="Tanasupawat S."/>
        </authorList>
    </citation>
    <scope>NUCLEOTIDE SEQUENCE [LARGE SCALE GENOMIC DNA]</scope>
    <source>
        <strain evidence="3 4">LOR1-02</strain>
    </source>
</reference>
<organism evidence="3 4">
    <name type="scientific">Paracraurococcus lichenis</name>
    <dbReference type="NCBI Taxonomy" id="3064888"/>
    <lineage>
        <taxon>Bacteria</taxon>
        <taxon>Pseudomonadati</taxon>
        <taxon>Pseudomonadota</taxon>
        <taxon>Alphaproteobacteria</taxon>
        <taxon>Acetobacterales</taxon>
        <taxon>Roseomonadaceae</taxon>
        <taxon>Paracraurococcus</taxon>
    </lineage>
</organism>
<evidence type="ECO:0000256" key="1">
    <source>
        <dbReference type="ARBA" id="ARBA00009570"/>
    </source>
</evidence>
<name>A0ABT9EE85_9PROT</name>
<dbReference type="Gene3D" id="3.10.450.50">
    <property type="match status" value="1"/>
</dbReference>
<dbReference type="InterPro" id="IPR000391">
    <property type="entry name" value="Rng_hydr_dOase-bsu"/>
</dbReference>
<feature type="non-terminal residue" evidence="3">
    <location>
        <position position="89"/>
    </location>
</feature>
<protein>
    <submittedName>
        <fullName evidence="3">Aromatic-ring-hydroxylating dioxygenase subunit beta</fullName>
    </submittedName>
</protein>